<dbReference type="GO" id="GO:0010945">
    <property type="term" value="F:coenzyme A diphosphatase activity"/>
    <property type="evidence" value="ECO:0007669"/>
    <property type="project" value="InterPro"/>
</dbReference>
<dbReference type="Proteomes" id="UP000623681">
    <property type="component" value="Unassembled WGS sequence"/>
</dbReference>
<feature type="domain" description="Nudix hydrolase" evidence="7">
    <location>
        <begin position="21"/>
        <end position="153"/>
    </location>
</feature>
<dbReference type="AlphaFoldDB" id="A0A937FH17"/>
<comment type="cofactor">
    <cofactor evidence="2">
        <name>Mg(2+)</name>
        <dbReference type="ChEBI" id="CHEBI:18420"/>
    </cofactor>
</comment>
<evidence type="ECO:0000313" key="9">
    <source>
        <dbReference type="Proteomes" id="UP000623681"/>
    </source>
</evidence>
<dbReference type="PANTHER" id="PTHR12992:SF11">
    <property type="entry name" value="MITOCHONDRIAL COENZYME A DIPHOSPHATASE NUDT8"/>
    <property type="match status" value="1"/>
</dbReference>
<protein>
    <submittedName>
        <fullName evidence="8">CoA pyrophosphatase</fullName>
    </submittedName>
</protein>
<evidence type="ECO:0000256" key="2">
    <source>
        <dbReference type="ARBA" id="ARBA00001946"/>
    </source>
</evidence>
<evidence type="ECO:0000256" key="6">
    <source>
        <dbReference type="ARBA" id="ARBA00023211"/>
    </source>
</evidence>
<keyword evidence="3" id="KW-0479">Metal-binding</keyword>
<comment type="cofactor">
    <cofactor evidence="1">
        <name>Mn(2+)</name>
        <dbReference type="ChEBI" id="CHEBI:29035"/>
    </cofactor>
</comment>
<sequence length="203" mass="23858">MNCKQIEEKFKDRKPRKIGKYKRSSVVIPLYEEEGITYIIFERRSLKLKHQPGDICLPGGKIEPGENPKEAAVRELMEELCVKESDIEIIGQMDYLVTPFSLIMYPYVGRLKSLTEDFNRDEVDSMIKIPLEFFINNTPLIHEDELKVERGEEFPFHLIRGGKEYNFSKIKYATHFYKYGDVVVWGHTARIIYEFIKIIKGDK</sequence>
<name>A0A937FH17_9CLOT</name>
<dbReference type="EMBL" id="JAESWA010000022">
    <property type="protein sequence ID" value="MBL4932117.1"/>
    <property type="molecule type" value="Genomic_DNA"/>
</dbReference>
<dbReference type="GO" id="GO:0046872">
    <property type="term" value="F:metal ion binding"/>
    <property type="evidence" value="ECO:0007669"/>
    <property type="project" value="UniProtKB-KW"/>
</dbReference>
<keyword evidence="4" id="KW-0378">Hydrolase</keyword>
<keyword evidence="9" id="KW-1185">Reference proteome</keyword>
<evidence type="ECO:0000259" key="7">
    <source>
        <dbReference type="PROSITE" id="PS51462"/>
    </source>
</evidence>
<comment type="caution">
    <text evidence="8">The sequence shown here is derived from an EMBL/GenBank/DDBJ whole genome shotgun (WGS) entry which is preliminary data.</text>
</comment>
<dbReference type="PROSITE" id="PS51462">
    <property type="entry name" value="NUDIX"/>
    <property type="match status" value="1"/>
</dbReference>
<accession>A0A937FH17</accession>
<proteinExistence type="predicted"/>
<evidence type="ECO:0000256" key="1">
    <source>
        <dbReference type="ARBA" id="ARBA00001936"/>
    </source>
</evidence>
<dbReference type="InterPro" id="IPR015797">
    <property type="entry name" value="NUDIX_hydrolase-like_dom_sf"/>
</dbReference>
<reference evidence="8" key="1">
    <citation type="submission" date="2021-01" db="EMBL/GenBank/DDBJ databases">
        <title>Genome public.</title>
        <authorList>
            <person name="Liu C."/>
            <person name="Sun Q."/>
        </authorList>
    </citation>
    <scope>NUCLEOTIDE SEQUENCE</scope>
    <source>
        <strain evidence="8">YIM B02565</strain>
    </source>
</reference>
<dbReference type="PANTHER" id="PTHR12992">
    <property type="entry name" value="NUDIX HYDROLASE"/>
    <property type="match status" value="1"/>
</dbReference>
<keyword evidence="6" id="KW-0464">Manganese</keyword>
<dbReference type="InterPro" id="IPR045121">
    <property type="entry name" value="CoAse"/>
</dbReference>
<evidence type="ECO:0000313" key="8">
    <source>
        <dbReference type="EMBL" id="MBL4932117.1"/>
    </source>
</evidence>
<dbReference type="InterPro" id="IPR000086">
    <property type="entry name" value="NUDIX_hydrolase_dom"/>
</dbReference>
<dbReference type="RefSeq" id="WP_202767493.1">
    <property type="nucleotide sequence ID" value="NZ_JAESWA010000022.1"/>
</dbReference>
<evidence type="ECO:0000256" key="5">
    <source>
        <dbReference type="ARBA" id="ARBA00022842"/>
    </source>
</evidence>
<dbReference type="CDD" id="cd03426">
    <property type="entry name" value="NUDIX_CoAse_Nudt7"/>
    <property type="match status" value="1"/>
</dbReference>
<organism evidence="8 9">
    <name type="scientific">Clostridium paridis</name>
    <dbReference type="NCBI Taxonomy" id="2803863"/>
    <lineage>
        <taxon>Bacteria</taxon>
        <taxon>Bacillati</taxon>
        <taxon>Bacillota</taxon>
        <taxon>Clostridia</taxon>
        <taxon>Eubacteriales</taxon>
        <taxon>Clostridiaceae</taxon>
        <taxon>Clostridium</taxon>
    </lineage>
</organism>
<dbReference type="SUPFAM" id="SSF55811">
    <property type="entry name" value="Nudix"/>
    <property type="match status" value="1"/>
</dbReference>
<gene>
    <name evidence="8" type="ORF">JK634_09900</name>
</gene>
<evidence type="ECO:0000256" key="4">
    <source>
        <dbReference type="ARBA" id="ARBA00022801"/>
    </source>
</evidence>
<evidence type="ECO:0000256" key="3">
    <source>
        <dbReference type="ARBA" id="ARBA00022723"/>
    </source>
</evidence>
<dbReference type="Gene3D" id="3.90.79.10">
    <property type="entry name" value="Nucleoside Triphosphate Pyrophosphohydrolase"/>
    <property type="match status" value="1"/>
</dbReference>
<dbReference type="Pfam" id="PF00293">
    <property type="entry name" value="NUDIX"/>
    <property type="match status" value="1"/>
</dbReference>
<keyword evidence="5" id="KW-0460">Magnesium</keyword>